<feature type="compositionally biased region" description="Basic and acidic residues" evidence="2">
    <location>
        <begin position="213"/>
        <end position="225"/>
    </location>
</feature>
<feature type="compositionally biased region" description="Polar residues" evidence="2">
    <location>
        <begin position="257"/>
        <end position="268"/>
    </location>
</feature>
<evidence type="ECO:0000313" key="5">
    <source>
        <dbReference type="Proteomes" id="UP001212499"/>
    </source>
</evidence>
<dbReference type="SUPFAM" id="SSF54106">
    <property type="entry name" value="LysM domain"/>
    <property type="match status" value="1"/>
</dbReference>
<evidence type="ECO:0000256" key="1">
    <source>
        <dbReference type="SAM" id="Coils"/>
    </source>
</evidence>
<reference evidence="4 5" key="1">
    <citation type="submission" date="2023-01" db="EMBL/GenBank/DDBJ databases">
        <title>Genomes from the Australian National Cyanobacteria Reference Collection.</title>
        <authorList>
            <person name="Willis A."/>
            <person name="Lee E.M.F."/>
        </authorList>
    </citation>
    <scope>NUCLEOTIDE SEQUENCE [LARGE SCALE GENOMIC DNA]</scope>
    <source>
        <strain evidence="4 5">CS-1033</strain>
    </source>
</reference>
<feature type="region of interest" description="Disordered" evidence="2">
    <location>
        <begin position="213"/>
        <end position="234"/>
    </location>
</feature>
<dbReference type="Proteomes" id="UP001212499">
    <property type="component" value="Unassembled WGS sequence"/>
</dbReference>
<dbReference type="RefSeq" id="WP_271732712.1">
    <property type="nucleotide sequence ID" value="NZ_JANQDP010000098.1"/>
</dbReference>
<dbReference type="PANTHER" id="PTHR21666:SF270">
    <property type="entry name" value="MUREIN HYDROLASE ACTIVATOR ENVC"/>
    <property type="match status" value="1"/>
</dbReference>
<feature type="region of interest" description="Disordered" evidence="2">
    <location>
        <begin position="1"/>
        <end position="21"/>
    </location>
</feature>
<protein>
    <submittedName>
        <fullName evidence="4">Peptidoglycan DD-metalloendopeptidase family protein</fullName>
    </submittedName>
</protein>
<dbReference type="Pfam" id="PF01551">
    <property type="entry name" value="Peptidase_M23"/>
    <property type="match status" value="1"/>
</dbReference>
<feature type="region of interest" description="Disordered" evidence="2">
    <location>
        <begin position="459"/>
        <end position="483"/>
    </location>
</feature>
<evidence type="ECO:0000256" key="2">
    <source>
        <dbReference type="SAM" id="MobiDB-lite"/>
    </source>
</evidence>
<proteinExistence type="predicted"/>
<dbReference type="CDD" id="cd12797">
    <property type="entry name" value="M23_peptidase"/>
    <property type="match status" value="1"/>
</dbReference>
<gene>
    <name evidence="4" type="ORF">PN457_08790</name>
</gene>
<dbReference type="SMART" id="SM00257">
    <property type="entry name" value="LysM"/>
    <property type="match status" value="1"/>
</dbReference>
<dbReference type="InterPro" id="IPR050570">
    <property type="entry name" value="Cell_wall_metabolism_enzyme"/>
</dbReference>
<name>A0ABT5ATK2_9CYAN</name>
<sequence>MKRALKKREEAVLKNTPSSDDTPVENIENLNTLVHPKVNRRVGKQAAMIGLAISMGATSLLVTRQSDEAHAAASVGSQKVTSTIPAASDTTVKFASIKPETQTVVSARIPKNSIILEPTAISQLPELEARLQVTESEMSDPVPVSTSWKSQSPAAQELSTETANLTGEPQLQVLENTDTSDENNDQLKAQQEFALNRLQEKSNRLRKSLAELRSEETKNLSKTDRGSTQPKGIANVEELSTVNNDNNKDLLSEFTQRPETNKSNSQGLTKPRQIPALSGDRNYEVKPGDTLAAIATRYNISISELVQANNLINPHDLKISQRLTIPASEIKSFRAIQVPTVLNSNKTYSSTAPQPANSPVTTPSIYPSLPVASSQLPVYTNNDSVSIPIPVIANQQQKVYTDTEFTSINAEGLGGDIPIPTISEQTQQAQKSSEEGASTTDHQGLRGLHADIERLRQRYRNQKSGNADTLVATEPEKAPTPIPQAQTNSLEAEIERLREKYRNQKSGNADTLVATEPEKAPTPVSQAQTNSLEADIERLRQQYRNQKSGNADTLVATEPEKAAIPIPVVTRSHTAPSSPTTGGQNSSIPISVPSYGSQSANSQNRTRGNQAINPEFSGKFTSSDQKSTTFPSSADISDSLGNRRGTIVTPQLQPQLPPLAAVDQYLPQPIDATTPPLSTASTTYMWPAQGVLTSGYGRRWGRMHRGIDIANATGTPIYAAADGVVETSGWNRGGFGILVDIRHSDGSLTRYAHNNRTLVRVGQQVTKGQQIAEMGSTGFSTGPHTHFEIHPSGKGAIDPIALLPKERL</sequence>
<feature type="region of interest" description="Disordered" evidence="2">
    <location>
        <begin position="257"/>
        <end position="282"/>
    </location>
</feature>
<dbReference type="InterPro" id="IPR036779">
    <property type="entry name" value="LysM_dom_sf"/>
</dbReference>
<comment type="caution">
    <text evidence="4">The sequence shown here is derived from an EMBL/GenBank/DDBJ whole genome shotgun (WGS) entry which is preliminary data.</text>
</comment>
<feature type="compositionally biased region" description="Polar residues" evidence="2">
    <location>
        <begin position="144"/>
        <end position="169"/>
    </location>
</feature>
<keyword evidence="5" id="KW-1185">Reference proteome</keyword>
<feature type="region of interest" description="Disordered" evidence="2">
    <location>
        <begin position="135"/>
        <end position="169"/>
    </location>
</feature>
<feature type="region of interest" description="Disordered" evidence="2">
    <location>
        <begin position="415"/>
        <end position="446"/>
    </location>
</feature>
<dbReference type="Gene3D" id="2.70.70.10">
    <property type="entry name" value="Glucose Permease (Domain IIA)"/>
    <property type="match status" value="1"/>
</dbReference>
<dbReference type="InterPro" id="IPR018392">
    <property type="entry name" value="LysM"/>
</dbReference>
<keyword evidence="1" id="KW-0175">Coiled coil</keyword>
<dbReference type="Gene3D" id="3.10.350.10">
    <property type="entry name" value="LysM domain"/>
    <property type="match status" value="1"/>
</dbReference>
<dbReference type="PANTHER" id="PTHR21666">
    <property type="entry name" value="PEPTIDASE-RELATED"/>
    <property type="match status" value="1"/>
</dbReference>
<organism evidence="4 5">
    <name type="scientific">Anabaenopsis arnoldii</name>
    <dbReference type="NCBI Taxonomy" id="2152938"/>
    <lineage>
        <taxon>Bacteria</taxon>
        <taxon>Bacillati</taxon>
        <taxon>Cyanobacteriota</taxon>
        <taxon>Cyanophyceae</taxon>
        <taxon>Nostocales</taxon>
        <taxon>Nodulariaceae</taxon>
        <taxon>Anabaenopsis</taxon>
    </lineage>
</organism>
<feature type="compositionally biased region" description="Polar residues" evidence="2">
    <location>
        <begin position="571"/>
        <end position="612"/>
    </location>
</feature>
<feature type="coiled-coil region" evidence="1">
    <location>
        <begin position="487"/>
        <end position="549"/>
    </location>
</feature>
<dbReference type="PROSITE" id="PS51782">
    <property type="entry name" value="LYSM"/>
    <property type="match status" value="1"/>
</dbReference>
<feature type="region of interest" description="Disordered" evidence="2">
    <location>
        <begin position="569"/>
        <end position="644"/>
    </location>
</feature>
<dbReference type="SUPFAM" id="SSF51261">
    <property type="entry name" value="Duplicated hybrid motif"/>
    <property type="match status" value="1"/>
</dbReference>
<dbReference type="CDD" id="cd00118">
    <property type="entry name" value="LysM"/>
    <property type="match status" value="1"/>
</dbReference>
<dbReference type="InterPro" id="IPR016047">
    <property type="entry name" value="M23ase_b-sheet_dom"/>
</dbReference>
<accession>A0ABT5ATK2</accession>
<dbReference type="Pfam" id="PF01476">
    <property type="entry name" value="LysM"/>
    <property type="match status" value="1"/>
</dbReference>
<feature type="compositionally biased region" description="Polar residues" evidence="2">
    <location>
        <begin position="619"/>
        <end position="640"/>
    </location>
</feature>
<evidence type="ECO:0000259" key="3">
    <source>
        <dbReference type="PROSITE" id="PS51782"/>
    </source>
</evidence>
<feature type="domain" description="LysM" evidence="3">
    <location>
        <begin position="281"/>
        <end position="325"/>
    </location>
</feature>
<evidence type="ECO:0000313" key="4">
    <source>
        <dbReference type="EMBL" id="MDB9539751.1"/>
    </source>
</evidence>
<dbReference type="EMBL" id="JAQMUH010000096">
    <property type="protein sequence ID" value="MDB9539751.1"/>
    <property type="molecule type" value="Genomic_DNA"/>
</dbReference>
<dbReference type="InterPro" id="IPR011055">
    <property type="entry name" value="Dup_hybrid_motif"/>
</dbReference>
<feature type="compositionally biased region" description="Polar residues" evidence="2">
    <location>
        <begin position="422"/>
        <end position="442"/>
    </location>
</feature>